<feature type="transmembrane region" description="Helical" evidence="2">
    <location>
        <begin position="251"/>
        <end position="273"/>
    </location>
</feature>
<evidence type="ECO:0000313" key="3">
    <source>
        <dbReference type="EMBL" id="EIW76697.1"/>
    </source>
</evidence>
<feature type="transmembrane region" description="Helical" evidence="2">
    <location>
        <begin position="294"/>
        <end position="318"/>
    </location>
</feature>
<dbReference type="PANTHER" id="PTHR34391">
    <property type="entry name" value="UPF0658 GOLGI APPARATUS MEMBRANE PROTEIN C1952.10C-RELATED"/>
    <property type="match status" value="1"/>
</dbReference>
<keyword evidence="2" id="KW-0812">Transmembrane</keyword>
<dbReference type="Proteomes" id="UP000053558">
    <property type="component" value="Unassembled WGS sequence"/>
</dbReference>
<evidence type="ECO:0000313" key="4">
    <source>
        <dbReference type="Proteomes" id="UP000053558"/>
    </source>
</evidence>
<evidence type="ECO:0000256" key="1">
    <source>
        <dbReference type="SAM" id="MobiDB-lite"/>
    </source>
</evidence>
<reference evidence="4" key="1">
    <citation type="journal article" date="2012" name="Science">
        <title>The Paleozoic origin of enzymatic lignin decomposition reconstructed from 31 fungal genomes.</title>
        <authorList>
            <person name="Floudas D."/>
            <person name="Binder M."/>
            <person name="Riley R."/>
            <person name="Barry K."/>
            <person name="Blanchette R.A."/>
            <person name="Henrissat B."/>
            <person name="Martinez A.T."/>
            <person name="Otillar R."/>
            <person name="Spatafora J.W."/>
            <person name="Yadav J.S."/>
            <person name="Aerts A."/>
            <person name="Benoit I."/>
            <person name="Boyd A."/>
            <person name="Carlson A."/>
            <person name="Copeland A."/>
            <person name="Coutinho P.M."/>
            <person name="de Vries R.P."/>
            <person name="Ferreira P."/>
            <person name="Findley K."/>
            <person name="Foster B."/>
            <person name="Gaskell J."/>
            <person name="Glotzer D."/>
            <person name="Gorecki P."/>
            <person name="Heitman J."/>
            <person name="Hesse C."/>
            <person name="Hori C."/>
            <person name="Igarashi K."/>
            <person name="Jurgens J.A."/>
            <person name="Kallen N."/>
            <person name="Kersten P."/>
            <person name="Kohler A."/>
            <person name="Kuees U."/>
            <person name="Kumar T.K.A."/>
            <person name="Kuo A."/>
            <person name="LaButti K."/>
            <person name="Larrondo L.F."/>
            <person name="Lindquist E."/>
            <person name="Ling A."/>
            <person name="Lombard V."/>
            <person name="Lucas S."/>
            <person name="Lundell T."/>
            <person name="Martin R."/>
            <person name="McLaughlin D.J."/>
            <person name="Morgenstern I."/>
            <person name="Morin E."/>
            <person name="Murat C."/>
            <person name="Nagy L.G."/>
            <person name="Nolan M."/>
            <person name="Ohm R.A."/>
            <person name="Patyshakuliyeva A."/>
            <person name="Rokas A."/>
            <person name="Ruiz-Duenas F.J."/>
            <person name="Sabat G."/>
            <person name="Salamov A."/>
            <person name="Samejima M."/>
            <person name="Schmutz J."/>
            <person name="Slot J.C."/>
            <person name="St John F."/>
            <person name="Stenlid J."/>
            <person name="Sun H."/>
            <person name="Sun S."/>
            <person name="Syed K."/>
            <person name="Tsang A."/>
            <person name="Wiebenga A."/>
            <person name="Young D."/>
            <person name="Pisabarro A."/>
            <person name="Eastwood D.C."/>
            <person name="Martin F."/>
            <person name="Cullen D."/>
            <person name="Grigoriev I.V."/>
            <person name="Hibbett D.S."/>
        </authorList>
    </citation>
    <scope>NUCLEOTIDE SEQUENCE [LARGE SCALE GENOMIC DNA]</scope>
    <source>
        <strain evidence="4">RWD-64-598 SS2</strain>
    </source>
</reference>
<feature type="transmembrane region" description="Helical" evidence="2">
    <location>
        <begin position="338"/>
        <end position="357"/>
    </location>
</feature>
<dbReference type="AlphaFoldDB" id="A0A5M3MCC5"/>
<feature type="region of interest" description="Disordered" evidence="1">
    <location>
        <begin position="592"/>
        <end position="622"/>
    </location>
</feature>
<feature type="transmembrane region" description="Helical" evidence="2">
    <location>
        <begin position="396"/>
        <end position="419"/>
    </location>
</feature>
<protein>
    <submittedName>
        <fullName evidence="3">Uncharacterized protein</fullName>
    </submittedName>
</protein>
<dbReference type="GO" id="GO:0005794">
    <property type="term" value="C:Golgi apparatus"/>
    <property type="evidence" value="ECO:0007669"/>
    <property type="project" value="TreeGrafter"/>
</dbReference>
<dbReference type="RefSeq" id="XP_007773073.1">
    <property type="nucleotide sequence ID" value="XM_007774883.1"/>
</dbReference>
<feature type="region of interest" description="Disordered" evidence="1">
    <location>
        <begin position="536"/>
        <end position="567"/>
    </location>
</feature>
<feature type="compositionally biased region" description="Polar residues" evidence="1">
    <location>
        <begin position="549"/>
        <end position="558"/>
    </location>
</feature>
<accession>A0A5M3MCC5</accession>
<keyword evidence="4" id="KW-1185">Reference proteome</keyword>
<keyword evidence="2" id="KW-0472">Membrane</keyword>
<feature type="compositionally biased region" description="Basic and acidic residues" evidence="1">
    <location>
        <begin position="608"/>
        <end position="622"/>
    </location>
</feature>
<dbReference type="InterPro" id="IPR040410">
    <property type="entry name" value="UPF0658_Golgi"/>
</dbReference>
<gene>
    <name evidence="3" type="ORF">CONPUDRAFT_110336</name>
</gene>
<dbReference type="EMBL" id="JH711585">
    <property type="protein sequence ID" value="EIW76697.1"/>
    <property type="molecule type" value="Genomic_DNA"/>
</dbReference>
<organism evidence="3 4">
    <name type="scientific">Coniophora puteana (strain RWD-64-598)</name>
    <name type="common">Brown rot fungus</name>
    <dbReference type="NCBI Taxonomy" id="741705"/>
    <lineage>
        <taxon>Eukaryota</taxon>
        <taxon>Fungi</taxon>
        <taxon>Dikarya</taxon>
        <taxon>Basidiomycota</taxon>
        <taxon>Agaricomycotina</taxon>
        <taxon>Agaricomycetes</taxon>
        <taxon>Agaricomycetidae</taxon>
        <taxon>Boletales</taxon>
        <taxon>Coniophorineae</taxon>
        <taxon>Coniophoraceae</taxon>
        <taxon>Coniophora</taxon>
    </lineage>
</organism>
<dbReference type="OMA" id="NQIRRIY"/>
<feature type="compositionally biased region" description="Pro residues" evidence="1">
    <location>
        <begin position="536"/>
        <end position="545"/>
    </location>
</feature>
<dbReference type="PANTHER" id="PTHR34391:SF2">
    <property type="entry name" value="TRP C-TERMINAL DOMAIN-CONTAINING PROTEIN"/>
    <property type="match status" value="1"/>
</dbReference>
<keyword evidence="2" id="KW-1133">Transmembrane helix</keyword>
<comment type="caution">
    <text evidence="3">The sequence shown here is derived from an EMBL/GenBank/DDBJ whole genome shotgun (WGS) entry which is preliminary data.</text>
</comment>
<dbReference type="KEGG" id="cput:CONPUDRAFT_110336"/>
<evidence type="ECO:0000256" key="2">
    <source>
        <dbReference type="SAM" id="Phobius"/>
    </source>
</evidence>
<dbReference type="GeneID" id="19198825"/>
<feature type="transmembrane region" description="Helical" evidence="2">
    <location>
        <begin position="364"/>
        <end position="384"/>
    </location>
</feature>
<name>A0A5M3MCC5_CONPW</name>
<sequence length="622" mass="68923">MLLRELVTTKSVPATLKAWYRRITLNRFTLCFFVLAFANSVAQTTIMTMQFVMSMQGRDFVSDIVFTAGIQKGFSVIEGNQVMLCNGIPNQAGTTCIPASNSSISPVLATRALRLYDQVVEDTLGTAQVVDEDGVVVGVHVTDAAFGAATLSLECVESLTPLETFLRDAMSEDITHFIFHTWQFLLSVVGLLSESIPHLIVVLASHALNTAWASFRVYTDKTTRDQYTNVIVGDMCGGVDVLGGWREEGNLIALIGVNAVVFFIMCFLVYKIIRGYLKTTLTSVGAPRIISRMYNLVLWLYVALQFSAFFMMASAAVWYNKLSSDIEPATYKKSLYFVPFYVTSALIVPWYVLGAFAMRRECRWMFALFFSMTLGFIGMNATWFTSPVFIYELGAWSFFGAFTCFADFMLIVTVILAFFCRLQFGKGLAHYLWVQQMLEETGFPEASFINPTSGVTGDKSGKPIRRNTSGGLSVILRDKINKPPISHRTSTDSTSSVESSVLQTWRSNKKAQELQNMGVFDICAANNRFPSFPPARPPAFPPALPSPTNSPIATTNSNGHHRGSDFLSISFPVPPNHRGSFNGSLFPPIEISIQRTGHEEVSPSDARCSPDSDIRRIDRAEP</sequence>
<dbReference type="OrthoDB" id="2448307at2759"/>
<proteinExistence type="predicted"/>